<dbReference type="Pfam" id="PF13581">
    <property type="entry name" value="HATPase_c_2"/>
    <property type="match status" value="1"/>
</dbReference>
<dbReference type="SUPFAM" id="SSF55874">
    <property type="entry name" value="ATPase domain of HSP90 chaperone/DNA topoisomerase II/histidine kinase"/>
    <property type="match status" value="1"/>
</dbReference>
<proteinExistence type="predicted"/>
<keyword evidence="3" id="KW-0547">Nucleotide-binding</keyword>
<dbReference type="Gene3D" id="3.30.565.10">
    <property type="entry name" value="Histidine kinase-like ATPase, C-terminal domain"/>
    <property type="match status" value="1"/>
</dbReference>
<accession>A0ABW8CXI8</accession>
<dbReference type="InterPro" id="IPR003594">
    <property type="entry name" value="HATPase_dom"/>
</dbReference>
<name>A0ABW8CXI8_STRBI</name>
<dbReference type="GO" id="GO:0005524">
    <property type="term" value="F:ATP binding"/>
    <property type="evidence" value="ECO:0007669"/>
    <property type="project" value="UniProtKB-KW"/>
</dbReference>
<gene>
    <name evidence="3" type="ORF">ACIGW0_23370</name>
</gene>
<dbReference type="InterPro" id="IPR036890">
    <property type="entry name" value="HATPase_C_sf"/>
</dbReference>
<dbReference type="EMBL" id="JBITYT010000010">
    <property type="protein sequence ID" value="MFI9122304.1"/>
    <property type="molecule type" value="Genomic_DNA"/>
</dbReference>
<dbReference type="CDD" id="cd16936">
    <property type="entry name" value="HATPase_RsbW-like"/>
    <property type="match status" value="1"/>
</dbReference>
<keyword evidence="1" id="KW-0418">Kinase</keyword>
<evidence type="ECO:0000259" key="2">
    <source>
        <dbReference type="Pfam" id="PF13581"/>
    </source>
</evidence>
<reference evidence="3 4" key="1">
    <citation type="submission" date="2024-10" db="EMBL/GenBank/DDBJ databases">
        <title>The Natural Products Discovery Center: Release of the First 8490 Sequenced Strains for Exploring Actinobacteria Biosynthetic Diversity.</title>
        <authorList>
            <person name="Kalkreuter E."/>
            <person name="Kautsar S.A."/>
            <person name="Yang D."/>
            <person name="Bader C.D."/>
            <person name="Teijaro C.N."/>
            <person name="Fluegel L."/>
            <person name="Davis C.M."/>
            <person name="Simpson J.R."/>
            <person name="Lauterbach L."/>
            <person name="Steele A.D."/>
            <person name="Gui C."/>
            <person name="Meng S."/>
            <person name="Li G."/>
            <person name="Viehrig K."/>
            <person name="Ye F."/>
            <person name="Su P."/>
            <person name="Kiefer A.F."/>
            <person name="Nichols A."/>
            <person name="Cepeda A.J."/>
            <person name="Yan W."/>
            <person name="Fan B."/>
            <person name="Jiang Y."/>
            <person name="Adhikari A."/>
            <person name="Zheng C.-J."/>
            <person name="Schuster L."/>
            <person name="Cowan T.M."/>
            <person name="Smanski M.J."/>
            <person name="Chevrette M.G."/>
            <person name="De Carvalho L.P.S."/>
            <person name="Shen B."/>
        </authorList>
    </citation>
    <scope>NUCLEOTIDE SEQUENCE [LARGE SCALE GENOMIC DNA]</scope>
    <source>
        <strain evidence="3 4">NPDC053346</strain>
    </source>
</reference>
<evidence type="ECO:0000256" key="1">
    <source>
        <dbReference type="ARBA" id="ARBA00022527"/>
    </source>
</evidence>
<dbReference type="PANTHER" id="PTHR35526:SF3">
    <property type="entry name" value="ANTI-SIGMA-F FACTOR RSBW"/>
    <property type="match status" value="1"/>
</dbReference>
<comment type="caution">
    <text evidence="3">The sequence shown here is derived from an EMBL/GenBank/DDBJ whole genome shotgun (WGS) entry which is preliminary data.</text>
</comment>
<keyword evidence="1" id="KW-0808">Transferase</keyword>
<dbReference type="PANTHER" id="PTHR35526">
    <property type="entry name" value="ANTI-SIGMA-F FACTOR RSBW-RELATED"/>
    <property type="match status" value="1"/>
</dbReference>
<dbReference type="InterPro" id="IPR050267">
    <property type="entry name" value="Anti-sigma-factor_SerPK"/>
</dbReference>
<evidence type="ECO:0000313" key="3">
    <source>
        <dbReference type="EMBL" id="MFI9122304.1"/>
    </source>
</evidence>
<keyword evidence="4" id="KW-1185">Reference proteome</keyword>
<keyword evidence="3" id="KW-0067">ATP-binding</keyword>
<dbReference type="RefSeq" id="WP_399617978.1">
    <property type="nucleotide sequence ID" value="NZ_JBITYT010000010.1"/>
</dbReference>
<organism evidence="3 4">
    <name type="scientific">Streptomyces bikiniensis</name>
    <dbReference type="NCBI Taxonomy" id="1896"/>
    <lineage>
        <taxon>Bacteria</taxon>
        <taxon>Bacillati</taxon>
        <taxon>Actinomycetota</taxon>
        <taxon>Actinomycetes</taxon>
        <taxon>Kitasatosporales</taxon>
        <taxon>Streptomycetaceae</taxon>
        <taxon>Streptomyces</taxon>
    </lineage>
</organism>
<protein>
    <submittedName>
        <fullName evidence="3">ATP-binding protein</fullName>
    </submittedName>
</protein>
<keyword evidence="1" id="KW-0723">Serine/threonine-protein kinase</keyword>
<evidence type="ECO:0000313" key="4">
    <source>
        <dbReference type="Proteomes" id="UP001614391"/>
    </source>
</evidence>
<feature type="domain" description="Histidine kinase/HSP90-like ATPase" evidence="2">
    <location>
        <begin position="53"/>
        <end position="144"/>
    </location>
</feature>
<dbReference type="Proteomes" id="UP001614391">
    <property type="component" value="Unassembled WGS sequence"/>
</dbReference>
<sequence>MELDAGYDSGAQPFSEGHLARADYTLEGGGGRIGVARRHAAAFVDRMRSEYGLQVSQRVRESVELVVSELVTNAHKYALGPVLMQLRVGAGGVDVVVWDSDPAVPVVRAADPGRVGHHGLEIIRKVAEKLFVEREPVGKRITARLALSEAPNPV</sequence>